<gene>
    <name evidence="4" type="ORF">HOLleu_10796</name>
</gene>
<dbReference type="AlphaFoldDB" id="A0A9Q1HG04"/>
<proteinExistence type="predicted"/>
<dbReference type="SUPFAM" id="SSF57196">
    <property type="entry name" value="EGF/Laminin"/>
    <property type="match status" value="1"/>
</dbReference>
<feature type="domain" description="EGF-like" evidence="3">
    <location>
        <begin position="40"/>
        <end position="77"/>
    </location>
</feature>
<keyword evidence="1" id="KW-1015">Disulfide bond</keyword>
<dbReference type="PROSITE" id="PS50026">
    <property type="entry name" value="EGF_3"/>
    <property type="match status" value="1"/>
</dbReference>
<keyword evidence="2" id="KW-0472">Membrane</keyword>
<comment type="caution">
    <text evidence="4">The sequence shown here is derived from an EMBL/GenBank/DDBJ whole genome shotgun (WGS) entry which is preliminary data.</text>
</comment>
<dbReference type="PROSITE" id="PS00022">
    <property type="entry name" value="EGF_1"/>
    <property type="match status" value="1"/>
</dbReference>
<organism evidence="4 5">
    <name type="scientific">Holothuria leucospilota</name>
    <name type="common">Black long sea cucumber</name>
    <name type="synonym">Mertensiothuria leucospilota</name>
    <dbReference type="NCBI Taxonomy" id="206669"/>
    <lineage>
        <taxon>Eukaryota</taxon>
        <taxon>Metazoa</taxon>
        <taxon>Echinodermata</taxon>
        <taxon>Eleutherozoa</taxon>
        <taxon>Echinozoa</taxon>
        <taxon>Holothuroidea</taxon>
        <taxon>Aspidochirotacea</taxon>
        <taxon>Aspidochirotida</taxon>
        <taxon>Holothuriidae</taxon>
        <taxon>Holothuria</taxon>
    </lineage>
</organism>
<name>A0A9Q1HG04_HOLLE</name>
<evidence type="ECO:0000259" key="3">
    <source>
        <dbReference type="PROSITE" id="PS50026"/>
    </source>
</evidence>
<evidence type="ECO:0000256" key="2">
    <source>
        <dbReference type="SAM" id="Phobius"/>
    </source>
</evidence>
<evidence type="ECO:0000256" key="1">
    <source>
        <dbReference type="PROSITE-ProRule" id="PRU00076"/>
    </source>
</evidence>
<keyword evidence="2" id="KW-1133">Transmembrane helix</keyword>
<reference evidence="4" key="1">
    <citation type="submission" date="2021-10" db="EMBL/GenBank/DDBJ databases">
        <title>Tropical sea cucumber genome reveals ecological adaptation and Cuvierian tubules defense mechanism.</title>
        <authorList>
            <person name="Chen T."/>
        </authorList>
    </citation>
    <scope>NUCLEOTIDE SEQUENCE</scope>
    <source>
        <strain evidence="4">Nanhai2018</strain>
        <tissue evidence="4">Muscle</tissue>
    </source>
</reference>
<feature type="disulfide bond" evidence="1">
    <location>
        <begin position="67"/>
        <end position="76"/>
    </location>
</feature>
<comment type="caution">
    <text evidence="1">Lacks conserved residue(s) required for the propagation of feature annotation.</text>
</comment>
<accession>A0A9Q1HG04</accession>
<keyword evidence="5" id="KW-1185">Reference proteome</keyword>
<keyword evidence="1" id="KW-0245">EGF-like domain</keyword>
<dbReference type="EMBL" id="JAIZAY010000004">
    <property type="protein sequence ID" value="KAJ8043618.1"/>
    <property type="molecule type" value="Genomic_DNA"/>
</dbReference>
<keyword evidence="2" id="KW-0812">Transmembrane</keyword>
<dbReference type="InterPro" id="IPR000742">
    <property type="entry name" value="EGF"/>
</dbReference>
<protein>
    <recommendedName>
        <fullName evidence="3">EGF-like domain-containing protein</fullName>
    </recommendedName>
</protein>
<evidence type="ECO:0000313" key="4">
    <source>
        <dbReference type="EMBL" id="KAJ8043618.1"/>
    </source>
</evidence>
<evidence type="ECO:0000313" key="5">
    <source>
        <dbReference type="Proteomes" id="UP001152320"/>
    </source>
</evidence>
<dbReference type="Proteomes" id="UP001152320">
    <property type="component" value="Chromosome 4"/>
</dbReference>
<feature type="transmembrane region" description="Helical" evidence="2">
    <location>
        <begin position="96"/>
        <end position="121"/>
    </location>
</feature>
<sequence length="149" mass="16292">MLKYFICFSDSVSSTVVSVSETTQSLFSSSVKVSPGSPSFVNLCIENNPCDDDADCYSLRDRVICVCKSGKDGENCVGNEVSKTPNVLELVFVDNWWVGGTFMLVMVLTLILLMCLLASCLCDFSCMRRRSEVHLDGSVARNGSIHHSA</sequence>